<reference evidence="1" key="2">
    <citation type="journal article" date="2021" name="PeerJ">
        <title>Extensive microbial diversity within the chicken gut microbiome revealed by metagenomics and culture.</title>
        <authorList>
            <person name="Gilroy R."/>
            <person name="Ravi A."/>
            <person name="Getino M."/>
            <person name="Pursley I."/>
            <person name="Horton D.L."/>
            <person name="Alikhan N.F."/>
            <person name="Baker D."/>
            <person name="Gharbi K."/>
            <person name="Hall N."/>
            <person name="Watson M."/>
            <person name="Adriaenssens E.M."/>
            <person name="Foster-Nyarko E."/>
            <person name="Jarju S."/>
            <person name="Secka A."/>
            <person name="Antonio M."/>
            <person name="Oren A."/>
            <person name="Chaudhuri R.R."/>
            <person name="La Ragione R."/>
            <person name="Hildebrand F."/>
            <person name="Pallen M.J."/>
        </authorList>
    </citation>
    <scope>NUCLEOTIDE SEQUENCE</scope>
    <source>
        <strain evidence="1">20514</strain>
    </source>
</reference>
<organism evidence="1 2">
    <name type="scientific">Candidatus Cryptobacteroides merdigallinarum</name>
    <dbReference type="NCBI Taxonomy" id="2840770"/>
    <lineage>
        <taxon>Bacteria</taxon>
        <taxon>Pseudomonadati</taxon>
        <taxon>Bacteroidota</taxon>
        <taxon>Bacteroidia</taxon>
        <taxon>Bacteroidales</taxon>
        <taxon>Candidatus Cryptobacteroides</taxon>
    </lineage>
</organism>
<evidence type="ECO:0008006" key="3">
    <source>
        <dbReference type="Google" id="ProtNLM"/>
    </source>
</evidence>
<evidence type="ECO:0000313" key="1">
    <source>
        <dbReference type="EMBL" id="MBO8449314.1"/>
    </source>
</evidence>
<dbReference type="Gene3D" id="2.160.20.110">
    <property type="match status" value="3"/>
</dbReference>
<accession>A0A9D9EKS7</accession>
<protein>
    <recommendedName>
        <fullName evidence="3">GLUG domain-containing protein</fullName>
    </recommendedName>
</protein>
<feature type="non-terminal residue" evidence="1">
    <location>
        <position position="1"/>
    </location>
</feature>
<sequence length="790" mass="80176">AGTFGTGINLSAAVAAQDNTLTFRNLCGLVTVELNSVPEGYELEGLVLEGRNGEKLAGQVSITADGTGLNAAPAESSSTSVTLKAADGAPLAVGTYVFTILPADFTGGLRIVFDYGESGRSEVLTGKPVKVSAGENHRLPAVSAKAPEGTAGNPYRISTADELLAFAAASGEYSSDDVVALDADIDMSGKTWTPFVLGCQFDGQGHRIYNLSATSGTVISEVASGAVLKDVVFGSKDGTAYDGTSVISLSGPSENTGLVGRNSGTLDNVTSYVPVTAEYSGEIAGNEVRIGGLVSSNYGTVRNSRAHGNITVTGTINKYVYAGGITGWFSSSGISVESSVNTGDITVNSDKLQGVGGIAGMFQGGNITGCDNSGKITVTDADKGSYCGGIVGFIQIRSESPSTISDCDNTGEFDMDNDDIRGLGGIAGVIHGYAQSGVTISGCTNSSPVFISKGHRNLSGDKGIGGILGLSTSSTNKQHRIVSCTNSGAVYYKDNRGLTAIDDVTYTTAGGIAGILVEQMEVTDCINTGDVSSDMASNNNIGGIAGLMWNTTKISGCTNSGKVTLDFEVGTAENPGAGVRAGIGGIAGLMRGSSSLEGNTNNGSVSMTLRNIGNHCSAGGMAGVVEGSITLADNINNGAVSSDVAQTYKSVGGIVGHVMQSLTMTRNENYGDVTAVSSLTNDVFAGGLIGHIDSGSASVPTVANCTECVSNSDVTSPARAGALFAILFNSEYSSGLFKDCRIGGTVTGLVFDADLGTGAHTITAENLSDCAKSYLGGNATYIEDNLQLAE</sequence>
<dbReference type="Proteomes" id="UP000810252">
    <property type="component" value="Unassembled WGS sequence"/>
</dbReference>
<comment type="caution">
    <text evidence="1">The sequence shown here is derived from an EMBL/GenBank/DDBJ whole genome shotgun (WGS) entry which is preliminary data.</text>
</comment>
<dbReference type="EMBL" id="JADIMQ010000120">
    <property type="protein sequence ID" value="MBO8449314.1"/>
    <property type="molecule type" value="Genomic_DNA"/>
</dbReference>
<name>A0A9D9EKS7_9BACT</name>
<dbReference type="AlphaFoldDB" id="A0A9D9EKS7"/>
<proteinExistence type="predicted"/>
<evidence type="ECO:0000313" key="2">
    <source>
        <dbReference type="Proteomes" id="UP000810252"/>
    </source>
</evidence>
<gene>
    <name evidence="1" type="ORF">IAC29_08595</name>
</gene>
<reference evidence="1" key="1">
    <citation type="submission" date="2020-10" db="EMBL/GenBank/DDBJ databases">
        <authorList>
            <person name="Gilroy R."/>
        </authorList>
    </citation>
    <scope>NUCLEOTIDE SEQUENCE</scope>
    <source>
        <strain evidence="1">20514</strain>
    </source>
</reference>